<feature type="compositionally biased region" description="Basic and acidic residues" evidence="1">
    <location>
        <begin position="149"/>
        <end position="161"/>
    </location>
</feature>
<organism evidence="2">
    <name type="scientific">Oryza glumipatula</name>
    <dbReference type="NCBI Taxonomy" id="40148"/>
    <lineage>
        <taxon>Eukaryota</taxon>
        <taxon>Viridiplantae</taxon>
        <taxon>Streptophyta</taxon>
        <taxon>Embryophyta</taxon>
        <taxon>Tracheophyta</taxon>
        <taxon>Spermatophyta</taxon>
        <taxon>Magnoliopsida</taxon>
        <taxon>Liliopsida</taxon>
        <taxon>Poales</taxon>
        <taxon>Poaceae</taxon>
        <taxon>BOP clade</taxon>
        <taxon>Oryzoideae</taxon>
        <taxon>Oryzeae</taxon>
        <taxon>Oryzinae</taxon>
        <taxon>Oryza</taxon>
    </lineage>
</organism>
<sequence length="214" mass="22664">MDTRLDTEVSRLMPDGEGHGADVEGGEVRLKVGGDHLQEHALQQLHLEVDGEEEEVEVPEHVAAGVAAAEVPGPPTSSASVVATEYPPALTGKEAAGALGKDDGTSGSRESGDGDLGEEREGGGERPRRRHRRGAPSVRTEAAPQRAVDAVKEVRRDHPRSSLDLTNAVPLSSSSAAGDDDDDPFLLAGFFLAFSALSRERERVSEFVEGKGRR</sequence>
<dbReference type="EnsemblPlants" id="OGLUM08G06210.1">
    <property type="protein sequence ID" value="OGLUM08G06210.1"/>
    <property type="gene ID" value="OGLUM08G06210"/>
</dbReference>
<evidence type="ECO:0000313" key="2">
    <source>
        <dbReference type="EnsemblPlants" id="OGLUM08G06210.1"/>
    </source>
</evidence>
<feature type="compositionally biased region" description="Basic and acidic residues" evidence="1">
    <location>
        <begin position="117"/>
        <end position="126"/>
    </location>
</feature>
<accession>A0A0E0AS05</accession>
<evidence type="ECO:0000313" key="3">
    <source>
        <dbReference type="Proteomes" id="UP000026961"/>
    </source>
</evidence>
<feature type="region of interest" description="Disordered" evidence="1">
    <location>
        <begin position="94"/>
        <end position="180"/>
    </location>
</feature>
<reference evidence="2" key="1">
    <citation type="submission" date="2015-04" db="UniProtKB">
        <authorList>
            <consortium name="EnsemblPlants"/>
        </authorList>
    </citation>
    <scope>IDENTIFICATION</scope>
</reference>
<dbReference type="Proteomes" id="UP000026961">
    <property type="component" value="Chromosome 8"/>
</dbReference>
<protein>
    <submittedName>
        <fullName evidence="2">Uncharacterized protein</fullName>
    </submittedName>
</protein>
<dbReference type="AlphaFoldDB" id="A0A0E0AS05"/>
<keyword evidence="3" id="KW-1185">Reference proteome</keyword>
<feature type="region of interest" description="Disordered" evidence="1">
    <location>
        <begin position="1"/>
        <end position="24"/>
    </location>
</feature>
<proteinExistence type="predicted"/>
<evidence type="ECO:0000256" key="1">
    <source>
        <dbReference type="SAM" id="MobiDB-lite"/>
    </source>
</evidence>
<dbReference type="HOGENOM" id="CLU_099230_0_0_1"/>
<reference evidence="2" key="2">
    <citation type="submission" date="2018-05" db="EMBL/GenBank/DDBJ databases">
        <title>OgluRS3 (Oryza glumaepatula Reference Sequence Version 3).</title>
        <authorList>
            <person name="Zhang J."/>
            <person name="Kudrna D."/>
            <person name="Lee S."/>
            <person name="Talag J."/>
            <person name="Welchert J."/>
            <person name="Wing R.A."/>
        </authorList>
    </citation>
    <scope>NUCLEOTIDE SEQUENCE [LARGE SCALE GENOMIC DNA]</scope>
</reference>
<name>A0A0E0AS05_9ORYZ</name>
<dbReference type="Gramene" id="OGLUM08G06210.1">
    <property type="protein sequence ID" value="OGLUM08G06210.1"/>
    <property type="gene ID" value="OGLUM08G06210"/>
</dbReference>